<proteinExistence type="predicted"/>
<dbReference type="eggNOG" id="COG0607">
    <property type="taxonomic scope" value="Bacteria"/>
</dbReference>
<accession>Q07SC6</accession>
<dbReference type="PROSITE" id="PS50206">
    <property type="entry name" value="RHODANESE_3"/>
    <property type="match status" value="1"/>
</dbReference>
<evidence type="ECO:0000313" key="2">
    <source>
        <dbReference type="EMBL" id="ABJ05158.1"/>
    </source>
</evidence>
<protein>
    <submittedName>
        <fullName evidence="2">Rhodanese domain protein</fullName>
    </submittedName>
</protein>
<dbReference type="Pfam" id="PF00581">
    <property type="entry name" value="Rhodanese"/>
    <property type="match status" value="1"/>
</dbReference>
<dbReference type="InterPro" id="IPR036873">
    <property type="entry name" value="Rhodanese-like_dom_sf"/>
</dbReference>
<dbReference type="AlphaFoldDB" id="Q07SC6"/>
<dbReference type="PANTHER" id="PTHR43031">
    <property type="entry name" value="FAD-DEPENDENT OXIDOREDUCTASE"/>
    <property type="match status" value="1"/>
</dbReference>
<dbReference type="HOGENOM" id="CLU_089574_6_3_5"/>
<dbReference type="KEGG" id="rpe:RPE_1206"/>
<sequence length="118" mass="12690">MTVKTISPLEAQRLVAAGAVLIDIRQPHEIEREQIDGAIAMPLTAFRDADLTPARDRKAIFFCHSGGRTMMYSGQIAAKSAGICDPYVMSGGILAWRRSGLPTVVGPRPPGLLARLFG</sequence>
<evidence type="ECO:0000259" key="1">
    <source>
        <dbReference type="PROSITE" id="PS50206"/>
    </source>
</evidence>
<dbReference type="PANTHER" id="PTHR43031:SF1">
    <property type="entry name" value="PYRIDINE NUCLEOTIDE-DISULPHIDE OXIDOREDUCTASE"/>
    <property type="match status" value="1"/>
</dbReference>
<name>Q07SC6_RHOP5</name>
<dbReference type="InterPro" id="IPR050229">
    <property type="entry name" value="GlpE_sulfurtransferase"/>
</dbReference>
<feature type="domain" description="Rhodanese" evidence="1">
    <location>
        <begin position="15"/>
        <end position="105"/>
    </location>
</feature>
<dbReference type="SMART" id="SM00450">
    <property type="entry name" value="RHOD"/>
    <property type="match status" value="1"/>
</dbReference>
<dbReference type="Gene3D" id="3.40.250.10">
    <property type="entry name" value="Rhodanese-like domain"/>
    <property type="match status" value="1"/>
</dbReference>
<dbReference type="InterPro" id="IPR001763">
    <property type="entry name" value="Rhodanese-like_dom"/>
</dbReference>
<organism evidence="2">
    <name type="scientific">Rhodopseudomonas palustris (strain BisA53)</name>
    <dbReference type="NCBI Taxonomy" id="316055"/>
    <lineage>
        <taxon>Bacteria</taxon>
        <taxon>Pseudomonadati</taxon>
        <taxon>Pseudomonadota</taxon>
        <taxon>Alphaproteobacteria</taxon>
        <taxon>Hyphomicrobiales</taxon>
        <taxon>Nitrobacteraceae</taxon>
        <taxon>Rhodopseudomonas</taxon>
    </lineage>
</organism>
<gene>
    <name evidence="2" type="ordered locus">RPE_1206</name>
</gene>
<dbReference type="EMBL" id="CP000463">
    <property type="protein sequence ID" value="ABJ05158.1"/>
    <property type="molecule type" value="Genomic_DNA"/>
</dbReference>
<dbReference type="STRING" id="316055.RPE_1206"/>
<reference evidence="2" key="1">
    <citation type="submission" date="2006-09" db="EMBL/GenBank/DDBJ databases">
        <title>Complete sequence of Rhodopseudomonas palustris BisA53.</title>
        <authorList>
            <consortium name="US DOE Joint Genome Institute"/>
            <person name="Copeland A."/>
            <person name="Lucas S."/>
            <person name="Lapidus A."/>
            <person name="Barry K."/>
            <person name="Detter J.C."/>
            <person name="Glavina del Rio T."/>
            <person name="Hammon N."/>
            <person name="Israni S."/>
            <person name="Dalin E."/>
            <person name="Tice H."/>
            <person name="Pitluck S."/>
            <person name="Chain P."/>
            <person name="Malfatti S."/>
            <person name="Shin M."/>
            <person name="Vergez L."/>
            <person name="Schmutz J."/>
            <person name="Larimer F."/>
            <person name="Land M."/>
            <person name="Hauser L."/>
            <person name="Pelletier D.A."/>
            <person name="Kyrpides N."/>
            <person name="Kim E."/>
            <person name="Harwood C.S."/>
            <person name="Oda Y."/>
            <person name="Richardson P."/>
        </authorList>
    </citation>
    <scope>NUCLEOTIDE SEQUENCE [LARGE SCALE GENOMIC DNA]</scope>
    <source>
        <strain evidence="2">BisA53</strain>
    </source>
</reference>
<dbReference type="SUPFAM" id="SSF52821">
    <property type="entry name" value="Rhodanese/Cell cycle control phosphatase"/>
    <property type="match status" value="1"/>
</dbReference>